<gene>
    <name evidence="3" type="ORF">ACFOEE_17405</name>
</gene>
<name>A0ABV7CNT1_9GAMM</name>
<dbReference type="InterPro" id="IPR032466">
    <property type="entry name" value="Metal_Hydrolase"/>
</dbReference>
<accession>A0ABV7CNT1</accession>
<keyword evidence="4" id="KW-1185">Reference proteome</keyword>
<protein>
    <submittedName>
        <fullName evidence="3">TatD family hydrolase</fullName>
        <ecNumber evidence="3">3.1.-.-</ecNumber>
    </submittedName>
</protein>
<dbReference type="Pfam" id="PF01026">
    <property type="entry name" value="TatD_DNase"/>
    <property type="match status" value="1"/>
</dbReference>
<dbReference type="EC" id="3.1.-.-" evidence="3"/>
<organism evidence="3 4">
    <name type="scientific">Pseudoalteromonas fenneropenaei</name>
    <dbReference type="NCBI Taxonomy" id="1737459"/>
    <lineage>
        <taxon>Bacteria</taxon>
        <taxon>Pseudomonadati</taxon>
        <taxon>Pseudomonadota</taxon>
        <taxon>Gammaproteobacteria</taxon>
        <taxon>Alteromonadales</taxon>
        <taxon>Pseudoalteromonadaceae</taxon>
        <taxon>Pseudoalteromonas</taxon>
    </lineage>
</organism>
<dbReference type="GO" id="GO:0016787">
    <property type="term" value="F:hydrolase activity"/>
    <property type="evidence" value="ECO:0007669"/>
    <property type="project" value="UniProtKB-KW"/>
</dbReference>
<dbReference type="RefSeq" id="WP_377127292.1">
    <property type="nucleotide sequence ID" value="NZ_JBHRSD010000036.1"/>
</dbReference>
<dbReference type="Proteomes" id="UP001595453">
    <property type="component" value="Unassembled WGS sequence"/>
</dbReference>
<comment type="similarity">
    <text evidence="1">Belongs to the metallo-dependent hydrolases superfamily. TatD-type hydrolase family.</text>
</comment>
<dbReference type="InterPro" id="IPR001130">
    <property type="entry name" value="TatD-like"/>
</dbReference>
<dbReference type="PANTHER" id="PTHR46124">
    <property type="entry name" value="D-AMINOACYL-TRNA DEACYLASE"/>
    <property type="match status" value="1"/>
</dbReference>
<sequence>MLAHWVDCGVNLTSSQFAEQTAAVVTRAKAANVQQLLLIGCDVAGSNQAAELAKTHQLVATAGVHPHDAKSVSANYLQHLSQLLSRPEVVAVGECGLDFNRDFSPRDQQEKVLREQLALAQSLQLPVYLHERDASETMLKVLQDYRVHGVLHCFTGNHSALMGYLDYGLHIGITGWICDERRGDKLRTLLPEIPLERLLLETDAPYLLPRTLRPKPKSGKNEPAYLPEIASQVATLLGTDLAHLQQQTSANFYRLFMSQSHV</sequence>
<comment type="caution">
    <text evidence="3">The sequence shown here is derived from an EMBL/GenBank/DDBJ whole genome shotgun (WGS) entry which is preliminary data.</text>
</comment>
<dbReference type="PROSITE" id="PS01090">
    <property type="entry name" value="TATD_2"/>
    <property type="match status" value="1"/>
</dbReference>
<evidence type="ECO:0000256" key="1">
    <source>
        <dbReference type="ARBA" id="ARBA00009275"/>
    </source>
</evidence>
<dbReference type="PIRSF" id="PIRSF005902">
    <property type="entry name" value="DNase_TatD"/>
    <property type="match status" value="1"/>
</dbReference>
<keyword evidence="2 3" id="KW-0378">Hydrolase</keyword>
<dbReference type="PROSITE" id="PS01091">
    <property type="entry name" value="TATD_3"/>
    <property type="match status" value="1"/>
</dbReference>
<dbReference type="InterPro" id="IPR018228">
    <property type="entry name" value="DNase_TatD-rel_CS"/>
</dbReference>
<dbReference type="PANTHER" id="PTHR46124:SF2">
    <property type="entry name" value="D-AMINOACYL-TRNA DEACYLASE"/>
    <property type="match status" value="1"/>
</dbReference>
<dbReference type="Gene3D" id="3.20.20.140">
    <property type="entry name" value="Metal-dependent hydrolases"/>
    <property type="match status" value="1"/>
</dbReference>
<proteinExistence type="inferred from homology"/>
<reference evidence="4" key="1">
    <citation type="journal article" date="2019" name="Int. J. Syst. Evol. Microbiol.">
        <title>The Global Catalogue of Microorganisms (GCM) 10K type strain sequencing project: providing services to taxonomists for standard genome sequencing and annotation.</title>
        <authorList>
            <consortium name="The Broad Institute Genomics Platform"/>
            <consortium name="The Broad Institute Genome Sequencing Center for Infectious Disease"/>
            <person name="Wu L."/>
            <person name="Ma J."/>
        </authorList>
    </citation>
    <scope>NUCLEOTIDE SEQUENCE [LARGE SCALE GENOMIC DNA]</scope>
    <source>
        <strain evidence="4">KCTC 42730</strain>
    </source>
</reference>
<evidence type="ECO:0000313" key="4">
    <source>
        <dbReference type="Proteomes" id="UP001595453"/>
    </source>
</evidence>
<dbReference type="EMBL" id="JBHRSD010000036">
    <property type="protein sequence ID" value="MFC3034285.1"/>
    <property type="molecule type" value="Genomic_DNA"/>
</dbReference>
<dbReference type="SUPFAM" id="SSF51556">
    <property type="entry name" value="Metallo-dependent hydrolases"/>
    <property type="match status" value="1"/>
</dbReference>
<evidence type="ECO:0000256" key="2">
    <source>
        <dbReference type="ARBA" id="ARBA00022801"/>
    </source>
</evidence>
<evidence type="ECO:0000313" key="3">
    <source>
        <dbReference type="EMBL" id="MFC3034285.1"/>
    </source>
</evidence>
<dbReference type="CDD" id="cd01310">
    <property type="entry name" value="TatD_DNAse"/>
    <property type="match status" value="1"/>
</dbReference>